<evidence type="ECO:0000256" key="1">
    <source>
        <dbReference type="SAM" id="Phobius"/>
    </source>
</evidence>
<keyword evidence="1" id="KW-0472">Membrane</keyword>
<protein>
    <submittedName>
        <fullName evidence="2">Uncharacterized protein</fullName>
    </submittedName>
</protein>
<dbReference type="AlphaFoldDB" id="A0AAV7X1J7"/>
<keyword evidence="1" id="KW-0812">Transmembrane</keyword>
<keyword evidence="3" id="KW-1185">Reference proteome</keyword>
<feature type="transmembrane region" description="Helical" evidence="1">
    <location>
        <begin position="78"/>
        <end position="99"/>
    </location>
</feature>
<comment type="caution">
    <text evidence="2">The sequence shown here is derived from an EMBL/GenBank/DDBJ whole genome shotgun (WGS) entry which is preliminary data.</text>
</comment>
<gene>
    <name evidence="2" type="ORF">ONE63_005019</name>
</gene>
<organism evidence="2 3">
    <name type="scientific">Megalurothrips usitatus</name>
    <name type="common">bean blossom thrips</name>
    <dbReference type="NCBI Taxonomy" id="439358"/>
    <lineage>
        <taxon>Eukaryota</taxon>
        <taxon>Metazoa</taxon>
        <taxon>Ecdysozoa</taxon>
        <taxon>Arthropoda</taxon>
        <taxon>Hexapoda</taxon>
        <taxon>Insecta</taxon>
        <taxon>Pterygota</taxon>
        <taxon>Neoptera</taxon>
        <taxon>Paraneoptera</taxon>
        <taxon>Thysanoptera</taxon>
        <taxon>Terebrantia</taxon>
        <taxon>Thripoidea</taxon>
        <taxon>Thripidae</taxon>
        <taxon>Megalurothrips</taxon>
    </lineage>
</organism>
<dbReference type="Proteomes" id="UP001075354">
    <property type="component" value="Chromosome 16"/>
</dbReference>
<name>A0AAV7X1J7_9NEOP</name>
<sequence>MHPKNATGSSDREVATVRRLVRAHGELCRCCGLVSRRYGPTLPLRVLGLLGHLVIIGYHLLIPVLLTDRSRGQSPMETEFVIFEAVLVLHLVARLFFLVHPCSAAIEQVQ</sequence>
<accession>A0AAV7X1J7</accession>
<evidence type="ECO:0000313" key="2">
    <source>
        <dbReference type="EMBL" id="KAJ1519763.1"/>
    </source>
</evidence>
<keyword evidence="1" id="KW-1133">Transmembrane helix</keyword>
<evidence type="ECO:0000313" key="3">
    <source>
        <dbReference type="Proteomes" id="UP001075354"/>
    </source>
</evidence>
<reference evidence="2" key="1">
    <citation type="submission" date="2022-12" db="EMBL/GenBank/DDBJ databases">
        <title>Chromosome-level genome assembly of the bean flower thrips Megalurothrips usitatus.</title>
        <authorList>
            <person name="Ma L."/>
            <person name="Liu Q."/>
            <person name="Li H."/>
            <person name="Cai W."/>
        </authorList>
    </citation>
    <scope>NUCLEOTIDE SEQUENCE</scope>
    <source>
        <strain evidence="2">Cailab_2022a</strain>
    </source>
</reference>
<proteinExistence type="predicted"/>
<feature type="transmembrane region" description="Helical" evidence="1">
    <location>
        <begin position="46"/>
        <end position="66"/>
    </location>
</feature>
<dbReference type="EMBL" id="JAPTSV010000016">
    <property type="protein sequence ID" value="KAJ1519763.1"/>
    <property type="molecule type" value="Genomic_DNA"/>
</dbReference>